<feature type="domain" description="DUF6545" evidence="3">
    <location>
        <begin position="246"/>
        <end position="374"/>
    </location>
</feature>
<keyword evidence="2" id="KW-1133">Transmembrane helix</keyword>
<dbReference type="NCBIfam" id="NF042915">
    <property type="entry name" value="MAB_1171c_fam"/>
    <property type="match status" value="1"/>
</dbReference>
<dbReference type="InterPro" id="IPR046675">
    <property type="entry name" value="DUF6545"/>
</dbReference>
<dbReference type="Pfam" id="PF20182">
    <property type="entry name" value="DUF6545"/>
    <property type="match status" value="1"/>
</dbReference>
<feature type="transmembrane region" description="Helical" evidence="2">
    <location>
        <begin position="103"/>
        <end position="121"/>
    </location>
</feature>
<feature type="compositionally biased region" description="Basic and acidic residues" evidence="1">
    <location>
        <begin position="344"/>
        <end position="354"/>
    </location>
</feature>
<protein>
    <recommendedName>
        <fullName evidence="3">DUF6545 domain-containing protein</fullName>
    </recommendedName>
</protein>
<feature type="transmembrane region" description="Helical" evidence="2">
    <location>
        <begin position="181"/>
        <end position="198"/>
    </location>
</feature>
<gene>
    <name evidence="4" type="ORF">GCM10022222_83960</name>
</gene>
<feature type="transmembrane region" description="Helical" evidence="2">
    <location>
        <begin position="6"/>
        <end position="24"/>
    </location>
</feature>
<dbReference type="RefSeq" id="WP_344869180.1">
    <property type="nucleotide sequence ID" value="NZ_BAAAZN010000033.1"/>
</dbReference>
<keyword evidence="2" id="KW-0812">Transmembrane</keyword>
<feature type="transmembrane region" description="Helical" evidence="2">
    <location>
        <begin position="36"/>
        <end position="57"/>
    </location>
</feature>
<evidence type="ECO:0000256" key="1">
    <source>
        <dbReference type="SAM" id="MobiDB-lite"/>
    </source>
</evidence>
<evidence type="ECO:0000259" key="3">
    <source>
        <dbReference type="Pfam" id="PF20182"/>
    </source>
</evidence>
<proteinExistence type="predicted"/>
<dbReference type="Proteomes" id="UP001500689">
    <property type="component" value="Unassembled WGS sequence"/>
</dbReference>
<dbReference type="InterPro" id="IPR050039">
    <property type="entry name" value="MAB_1171c-like"/>
</dbReference>
<sequence>MDALRIVLFASSAISSYAALLYKLSAVRRSWRDPAYLAMMATLLLQCLTFTLGTLSIGQSLFGVPNLTILLLHVVAVAYCISAQIMMLLWANPLPAIRRTVRGWLLAGAVLCVLLVALFAVANRPGTPASEFSTGSSDPVILTYLLLFIVSQAVPCVTIFRQCLPYARSTSNSWLRRALRMLAAGAAVLFLYCAARTVNILSPALGLHLGAWAVAASVFSALGIVVVSVALTMPSWGGHVSNALGWRRNLRSYRALYPLWHSLYESTPDIALEPPTAGGSTRRWSDLHYLLHRRVIEIRDGWRALRPYMDRADPASANGSDQATVEARKIRQALHAKQSGRTPEASHDDGGFADHDAKTFDAEVDWLTRVSSAYGRLG</sequence>
<feature type="transmembrane region" description="Helical" evidence="2">
    <location>
        <begin position="210"/>
        <end position="231"/>
    </location>
</feature>
<keyword evidence="5" id="KW-1185">Reference proteome</keyword>
<organism evidence="4 5">
    <name type="scientific">Amycolatopsis ultiminotia</name>
    <dbReference type="NCBI Taxonomy" id="543629"/>
    <lineage>
        <taxon>Bacteria</taxon>
        <taxon>Bacillati</taxon>
        <taxon>Actinomycetota</taxon>
        <taxon>Actinomycetes</taxon>
        <taxon>Pseudonocardiales</taxon>
        <taxon>Pseudonocardiaceae</taxon>
        <taxon>Amycolatopsis</taxon>
    </lineage>
</organism>
<keyword evidence="2" id="KW-0472">Membrane</keyword>
<accession>A0ABP6YPW5</accession>
<evidence type="ECO:0000313" key="4">
    <source>
        <dbReference type="EMBL" id="GAA3586465.1"/>
    </source>
</evidence>
<reference evidence="5" key="1">
    <citation type="journal article" date="2019" name="Int. J. Syst. Evol. Microbiol.">
        <title>The Global Catalogue of Microorganisms (GCM) 10K type strain sequencing project: providing services to taxonomists for standard genome sequencing and annotation.</title>
        <authorList>
            <consortium name="The Broad Institute Genomics Platform"/>
            <consortium name="The Broad Institute Genome Sequencing Center for Infectious Disease"/>
            <person name="Wu L."/>
            <person name="Ma J."/>
        </authorList>
    </citation>
    <scope>NUCLEOTIDE SEQUENCE [LARGE SCALE GENOMIC DNA]</scope>
    <source>
        <strain evidence="5">JCM 16898</strain>
    </source>
</reference>
<evidence type="ECO:0000313" key="5">
    <source>
        <dbReference type="Proteomes" id="UP001500689"/>
    </source>
</evidence>
<feature type="region of interest" description="Disordered" evidence="1">
    <location>
        <begin position="333"/>
        <end position="354"/>
    </location>
</feature>
<feature type="transmembrane region" description="Helical" evidence="2">
    <location>
        <begin position="141"/>
        <end position="160"/>
    </location>
</feature>
<name>A0ABP6YPW5_9PSEU</name>
<evidence type="ECO:0000256" key="2">
    <source>
        <dbReference type="SAM" id="Phobius"/>
    </source>
</evidence>
<dbReference type="EMBL" id="BAAAZN010000033">
    <property type="protein sequence ID" value="GAA3586465.1"/>
    <property type="molecule type" value="Genomic_DNA"/>
</dbReference>
<comment type="caution">
    <text evidence="4">The sequence shown here is derived from an EMBL/GenBank/DDBJ whole genome shotgun (WGS) entry which is preliminary data.</text>
</comment>
<feature type="transmembrane region" description="Helical" evidence="2">
    <location>
        <begin position="69"/>
        <end position="91"/>
    </location>
</feature>